<dbReference type="InterPro" id="IPR036465">
    <property type="entry name" value="vWFA_dom_sf"/>
</dbReference>
<dbReference type="CDD" id="cd00198">
    <property type="entry name" value="vWFA"/>
    <property type="match status" value="1"/>
</dbReference>
<dbReference type="InterPro" id="IPR002035">
    <property type="entry name" value="VWF_A"/>
</dbReference>
<gene>
    <name evidence="6" type="ORF">TDUB1175_LOCUS21973</name>
</gene>
<dbReference type="AlphaFoldDB" id="A0A7R9WFX5"/>
<feature type="domain" description="VWFA" evidence="5">
    <location>
        <begin position="63"/>
        <end position="263"/>
    </location>
</feature>
<dbReference type="SUPFAM" id="SSF53300">
    <property type="entry name" value="vWA-like"/>
    <property type="match status" value="1"/>
</dbReference>
<accession>A0A7R9WFX5</accession>
<reference evidence="6" key="1">
    <citation type="submission" date="2021-01" db="EMBL/GenBank/DDBJ databases">
        <authorList>
            <person name="Corre E."/>
            <person name="Pelletier E."/>
            <person name="Niang G."/>
            <person name="Scheremetjew M."/>
            <person name="Finn R."/>
            <person name="Kale V."/>
            <person name="Holt S."/>
            <person name="Cochrane G."/>
            <person name="Meng A."/>
            <person name="Brown T."/>
            <person name="Cohen L."/>
        </authorList>
    </citation>
    <scope>NUCLEOTIDE SEQUENCE</scope>
    <source>
        <strain evidence="6">CCMP147</strain>
    </source>
</reference>
<evidence type="ECO:0000256" key="2">
    <source>
        <dbReference type="ARBA" id="ARBA00022525"/>
    </source>
</evidence>
<name>A0A7R9WFX5_9STRA</name>
<dbReference type="PROSITE" id="PS50234">
    <property type="entry name" value="VWFA"/>
    <property type="match status" value="1"/>
</dbReference>
<dbReference type="GO" id="GO:0004674">
    <property type="term" value="F:protein serine/threonine kinase activity"/>
    <property type="evidence" value="ECO:0007669"/>
    <property type="project" value="TreeGrafter"/>
</dbReference>
<evidence type="ECO:0000259" key="5">
    <source>
        <dbReference type="PROSITE" id="PS50234"/>
    </source>
</evidence>
<sequence length="386" mass="41448">MLTKRLSFRAMFKKSGADDSSEKEWENVSMPSSATEQTEDATTETTKTGNSAAEVAGGASELDLVFVIDNTGSMSSWIRNVQENVKNIIHEIVVSESCDVRFGLVSYRDHPPQDHTFVTQKHDFTSNVSKMQKWVNEMQAQGGGDAPEAVADGLYDALHLSYRPNSTKVAIVVADAPPHGIGCFSDGFPNGCPSGHDPLKIVKQMGEKGITIYTVICGNFEGQAFYQGIAQMTGGQYVPLAQAHLLTRAIVSGAQEEIALERLMGEAQEAVAEEERAAGRELGEEEITAKLEDMFKRKGTVTRQTRFGGEELPDYEASAALYSGAASLSDVRAAPTREHLAFGSHGGGIDAAPAMASAPMTSGFGSVTSHQCKRMARKSKARGGLF</sequence>
<dbReference type="EMBL" id="HBED01043687">
    <property type="protein sequence ID" value="CAD8323555.1"/>
    <property type="molecule type" value="Transcribed_RNA"/>
</dbReference>
<evidence type="ECO:0000256" key="1">
    <source>
        <dbReference type="ARBA" id="ARBA00004613"/>
    </source>
</evidence>
<dbReference type="InterPro" id="IPR052969">
    <property type="entry name" value="Thr-specific_kinase-like"/>
</dbReference>
<organism evidence="6">
    <name type="scientific">Pseudictyota dubia</name>
    <dbReference type="NCBI Taxonomy" id="2749911"/>
    <lineage>
        <taxon>Eukaryota</taxon>
        <taxon>Sar</taxon>
        <taxon>Stramenopiles</taxon>
        <taxon>Ochrophyta</taxon>
        <taxon>Bacillariophyta</taxon>
        <taxon>Mediophyceae</taxon>
        <taxon>Biddulphiophycidae</taxon>
        <taxon>Eupodiscales</taxon>
        <taxon>Odontellaceae</taxon>
        <taxon>Pseudictyota</taxon>
    </lineage>
</organism>
<protein>
    <recommendedName>
        <fullName evidence="5">VWFA domain-containing protein</fullName>
    </recommendedName>
</protein>
<dbReference type="InterPro" id="IPR056861">
    <property type="entry name" value="HMCN1-like_VWA"/>
</dbReference>
<dbReference type="Pfam" id="PF25106">
    <property type="entry name" value="VWA_4"/>
    <property type="match status" value="1"/>
</dbReference>
<dbReference type="SMART" id="SM00327">
    <property type="entry name" value="VWA"/>
    <property type="match status" value="1"/>
</dbReference>
<feature type="compositionally biased region" description="Basic and acidic residues" evidence="4">
    <location>
        <begin position="15"/>
        <end position="26"/>
    </location>
</feature>
<feature type="region of interest" description="Disordered" evidence="4">
    <location>
        <begin position="14"/>
        <end position="52"/>
    </location>
</feature>
<keyword evidence="2" id="KW-0964">Secreted</keyword>
<dbReference type="PANTHER" id="PTHR47763">
    <property type="entry name" value="ALPHA-PROTEIN KINASE VWKA"/>
    <property type="match status" value="1"/>
</dbReference>
<evidence type="ECO:0000313" key="6">
    <source>
        <dbReference type="EMBL" id="CAD8323555.1"/>
    </source>
</evidence>
<dbReference type="PANTHER" id="PTHR47763:SF1">
    <property type="entry name" value="DUF659 DOMAIN-CONTAINING PROTEIN"/>
    <property type="match status" value="1"/>
</dbReference>
<proteinExistence type="predicted"/>
<evidence type="ECO:0000256" key="3">
    <source>
        <dbReference type="ARBA" id="ARBA00022729"/>
    </source>
</evidence>
<dbReference type="Gene3D" id="3.40.50.410">
    <property type="entry name" value="von Willebrand factor, type A domain"/>
    <property type="match status" value="1"/>
</dbReference>
<comment type="subcellular location">
    <subcellularLocation>
        <location evidence="1">Secreted</location>
    </subcellularLocation>
</comment>
<dbReference type="GO" id="GO:0005737">
    <property type="term" value="C:cytoplasm"/>
    <property type="evidence" value="ECO:0007669"/>
    <property type="project" value="TreeGrafter"/>
</dbReference>
<keyword evidence="3" id="KW-0732">Signal</keyword>
<evidence type="ECO:0000256" key="4">
    <source>
        <dbReference type="SAM" id="MobiDB-lite"/>
    </source>
</evidence>